<organism evidence="1 2">
    <name type="scientific">Spirodela intermedia</name>
    <name type="common">Intermediate duckweed</name>
    <dbReference type="NCBI Taxonomy" id="51605"/>
    <lineage>
        <taxon>Eukaryota</taxon>
        <taxon>Viridiplantae</taxon>
        <taxon>Streptophyta</taxon>
        <taxon>Embryophyta</taxon>
        <taxon>Tracheophyta</taxon>
        <taxon>Spermatophyta</taxon>
        <taxon>Magnoliopsida</taxon>
        <taxon>Liliopsida</taxon>
        <taxon>Araceae</taxon>
        <taxon>Lemnoideae</taxon>
        <taxon>Spirodela</taxon>
    </lineage>
</organism>
<dbReference type="AlphaFoldDB" id="A0A7I8L0D9"/>
<keyword evidence="2" id="KW-1185">Reference proteome</keyword>
<evidence type="ECO:0000313" key="2">
    <source>
        <dbReference type="Proteomes" id="UP000663760"/>
    </source>
</evidence>
<name>A0A7I8L0D9_SPIIN</name>
<dbReference type="Proteomes" id="UP000663760">
    <property type="component" value="Chromosome 9"/>
</dbReference>
<protein>
    <submittedName>
        <fullName evidence="1">Uncharacterized protein</fullName>
    </submittedName>
</protein>
<reference evidence="1" key="1">
    <citation type="submission" date="2020-02" db="EMBL/GenBank/DDBJ databases">
        <authorList>
            <person name="Scholz U."/>
            <person name="Mascher M."/>
            <person name="Fiebig A."/>
        </authorList>
    </citation>
    <scope>NUCLEOTIDE SEQUENCE</scope>
</reference>
<evidence type="ECO:0000313" key="1">
    <source>
        <dbReference type="EMBL" id="CAA7403046.1"/>
    </source>
</evidence>
<accession>A0A7I8L0D9</accession>
<dbReference type="EMBL" id="LR746272">
    <property type="protein sequence ID" value="CAA7403046.1"/>
    <property type="molecule type" value="Genomic_DNA"/>
</dbReference>
<gene>
    <name evidence="1" type="ORF">SI8410_09013724</name>
</gene>
<sequence length="30" mass="3626">MPPPRPMKGLITFSIYRFKASIFIRFFCIF</sequence>
<proteinExistence type="predicted"/>